<dbReference type="EMBL" id="CACRXK020028672">
    <property type="protein sequence ID" value="CAB4041653.1"/>
    <property type="molecule type" value="Genomic_DNA"/>
</dbReference>
<evidence type="ECO:0000313" key="1">
    <source>
        <dbReference type="EMBL" id="CAB4041653.1"/>
    </source>
</evidence>
<proteinExistence type="predicted"/>
<reference evidence="1" key="1">
    <citation type="submission" date="2020-04" db="EMBL/GenBank/DDBJ databases">
        <authorList>
            <person name="Alioto T."/>
            <person name="Alioto T."/>
            <person name="Gomez Garrido J."/>
        </authorList>
    </citation>
    <scope>NUCLEOTIDE SEQUENCE</scope>
    <source>
        <strain evidence="1">A484AB</strain>
    </source>
</reference>
<protein>
    <submittedName>
        <fullName evidence="1">Uncharacterized protein</fullName>
    </submittedName>
</protein>
<dbReference type="Proteomes" id="UP001152795">
    <property type="component" value="Unassembled WGS sequence"/>
</dbReference>
<gene>
    <name evidence="1" type="ORF">PACLA_8A020302</name>
</gene>
<dbReference type="AlphaFoldDB" id="A0A6S7LRH1"/>
<organism evidence="1 2">
    <name type="scientific">Paramuricea clavata</name>
    <name type="common">Red gorgonian</name>
    <name type="synonym">Violescent sea-whip</name>
    <dbReference type="NCBI Taxonomy" id="317549"/>
    <lineage>
        <taxon>Eukaryota</taxon>
        <taxon>Metazoa</taxon>
        <taxon>Cnidaria</taxon>
        <taxon>Anthozoa</taxon>
        <taxon>Octocorallia</taxon>
        <taxon>Malacalcyonacea</taxon>
        <taxon>Plexauridae</taxon>
        <taxon>Paramuricea</taxon>
    </lineage>
</organism>
<comment type="caution">
    <text evidence="1">The sequence shown here is derived from an EMBL/GenBank/DDBJ whole genome shotgun (WGS) entry which is preliminary data.</text>
</comment>
<evidence type="ECO:0000313" key="2">
    <source>
        <dbReference type="Proteomes" id="UP001152795"/>
    </source>
</evidence>
<name>A0A6S7LRH1_PARCT</name>
<accession>A0A6S7LRH1</accession>
<sequence length="226" mass="25673">MEESVPVSCSEEFDSFSCVLCFRVIEKAHERYLVLGKSKFNVKEAIEKLPFEVSYISSAHICRQCLAKLQKRSSLLLQERNIVAELTSVYQKGKYKRQQDTTEEGPVTKRSNVSIADVETTSKAKPAFQQGKSKTSRELDFLIASSPPTVPLSHSTPVKEHQPARTSVNVRVSWPSKTVEKQLHPDLESLWKMLVRGTYKQIANAAWNSKQIRKHLTVNVLKQIDK</sequence>
<keyword evidence="2" id="KW-1185">Reference proteome</keyword>
<feature type="non-terminal residue" evidence="1">
    <location>
        <position position="226"/>
    </location>
</feature>